<reference evidence="1 2" key="1">
    <citation type="submission" date="2018-02" db="EMBL/GenBank/DDBJ databases">
        <title>Genomic Encyclopedia of Archaeal and Bacterial Type Strains, Phase II (KMG-II): from individual species to whole genera.</title>
        <authorList>
            <person name="Goeker M."/>
        </authorList>
    </citation>
    <scope>NUCLEOTIDE SEQUENCE [LARGE SCALE GENOMIC DNA]</scope>
    <source>
        <strain evidence="1 2">YU 961-1</strain>
    </source>
</reference>
<gene>
    <name evidence="1" type="ORF">CLV40_111116</name>
</gene>
<protein>
    <submittedName>
        <fullName evidence="1">Uncharacterized protein</fullName>
    </submittedName>
</protein>
<evidence type="ECO:0000313" key="1">
    <source>
        <dbReference type="EMBL" id="PPK66152.1"/>
    </source>
</evidence>
<dbReference type="EMBL" id="PTIX01000011">
    <property type="protein sequence ID" value="PPK66152.1"/>
    <property type="molecule type" value="Genomic_DNA"/>
</dbReference>
<organism evidence="1 2">
    <name type="scientific">Actinokineospora auranticolor</name>
    <dbReference type="NCBI Taxonomy" id="155976"/>
    <lineage>
        <taxon>Bacteria</taxon>
        <taxon>Bacillati</taxon>
        <taxon>Actinomycetota</taxon>
        <taxon>Actinomycetes</taxon>
        <taxon>Pseudonocardiales</taxon>
        <taxon>Pseudonocardiaceae</taxon>
        <taxon>Actinokineospora</taxon>
    </lineage>
</organism>
<proteinExistence type="predicted"/>
<keyword evidence="2" id="KW-1185">Reference proteome</keyword>
<comment type="caution">
    <text evidence="1">The sequence shown here is derived from an EMBL/GenBank/DDBJ whole genome shotgun (WGS) entry which is preliminary data.</text>
</comment>
<sequence length="65" mass="6550">MPHPEHCGLGGAGAAPTGLKVADSCGDAVWGCHIHAEEAIVTVRSASIASEELGGLAAYLNRRPA</sequence>
<dbReference type="AlphaFoldDB" id="A0A2S6GLP1"/>
<dbReference type="Proteomes" id="UP000239203">
    <property type="component" value="Unassembled WGS sequence"/>
</dbReference>
<evidence type="ECO:0000313" key="2">
    <source>
        <dbReference type="Proteomes" id="UP000239203"/>
    </source>
</evidence>
<name>A0A2S6GLP1_9PSEU</name>
<accession>A0A2S6GLP1</accession>